<protein>
    <submittedName>
        <fullName evidence="4">Uncharacterized protein</fullName>
    </submittedName>
</protein>
<feature type="signal peptide" evidence="3">
    <location>
        <begin position="1"/>
        <end position="18"/>
    </location>
</feature>
<dbReference type="EMBL" id="ML976098">
    <property type="protein sequence ID" value="KAF1938701.1"/>
    <property type="molecule type" value="Genomic_DNA"/>
</dbReference>
<accession>A0A6A5SDJ1</accession>
<gene>
    <name evidence="4" type="ORF">EJ02DRAFT_353981</name>
</gene>
<proteinExistence type="predicted"/>
<feature type="chain" id="PRO_5025571790" evidence="3">
    <location>
        <begin position="19"/>
        <end position="620"/>
    </location>
</feature>
<dbReference type="OrthoDB" id="4225201at2759"/>
<evidence type="ECO:0000313" key="5">
    <source>
        <dbReference type="Proteomes" id="UP000800038"/>
    </source>
</evidence>
<feature type="coiled-coil region" evidence="1">
    <location>
        <begin position="225"/>
        <end position="267"/>
    </location>
</feature>
<organism evidence="4 5">
    <name type="scientific">Clathrospora elynae</name>
    <dbReference type="NCBI Taxonomy" id="706981"/>
    <lineage>
        <taxon>Eukaryota</taxon>
        <taxon>Fungi</taxon>
        <taxon>Dikarya</taxon>
        <taxon>Ascomycota</taxon>
        <taxon>Pezizomycotina</taxon>
        <taxon>Dothideomycetes</taxon>
        <taxon>Pleosporomycetidae</taxon>
        <taxon>Pleosporales</taxon>
        <taxon>Diademaceae</taxon>
        <taxon>Clathrospora</taxon>
    </lineage>
</organism>
<evidence type="ECO:0000256" key="3">
    <source>
        <dbReference type="SAM" id="SignalP"/>
    </source>
</evidence>
<evidence type="ECO:0000256" key="2">
    <source>
        <dbReference type="SAM" id="MobiDB-lite"/>
    </source>
</evidence>
<feature type="compositionally biased region" description="Polar residues" evidence="2">
    <location>
        <begin position="516"/>
        <end position="544"/>
    </location>
</feature>
<keyword evidence="1" id="KW-0175">Coiled coil</keyword>
<feature type="region of interest" description="Disordered" evidence="2">
    <location>
        <begin position="508"/>
        <end position="558"/>
    </location>
</feature>
<evidence type="ECO:0000256" key="1">
    <source>
        <dbReference type="SAM" id="Coils"/>
    </source>
</evidence>
<feature type="region of interest" description="Disordered" evidence="2">
    <location>
        <begin position="178"/>
        <end position="198"/>
    </location>
</feature>
<name>A0A6A5SDJ1_9PLEO</name>
<feature type="compositionally biased region" description="Polar residues" evidence="2">
    <location>
        <begin position="576"/>
        <end position="592"/>
    </location>
</feature>
<keyword evidence="5" id="KW-1185">Reference proteome</keyword>
<feature type="region of interest" description="Disordered" evidence="2">
    <location>
        <begin position="316"/>
        <end position="340"/>
    </location>
</feature>
<dbReference type="AlphaFoldDB" id="A0A6A5SDJ1"/>
<dbReference type="Proteomes" id="UP000800038">
    <property type="component" value="Unassembled WGS sequence"/>
</dbReference>
<sequence>MRSFKSKLLLAWAAPILAAVLPSHERELARPKSKLLQLDLQQDYAQATFSVPCDGCLGPDHTGQDDESLVLSFTSYAHDQACGSSNITLNGVYLPSEWKGDFASGSGSYAGVTDLTQNEWFRQRDLDLEWETACLHAIEETDAAQVVTVNIKAVDGIPIKKPSGFTISFKQQTSPPSLLRLESVPNPSASDKEVAESWREPTHSLRLFLSNSTEDRQEEGSSQSLEEGVRELNAIEIQIQELQLVLAEKKKNLHSQLRKEANKFSQELGQCACISCILKTIAHKANSAWRIAYIRFQSNHHRHQPDSMGRPEAAFAPAHGHAAQKSGGRMRVESTTPRPYQVPTVSRMSLRSPIFFRFPKTVQRATYNELPPRPPKESPYILALEITLGLLCCGCLIAVIRHKFSSLRTRTERAAAREERLNARAYRRAARQHAWRNWWCGNWAPRDHERIVDYEEKRALIQDQEGVLEDAMQEEIRQLRVAHNVVNDLVRDAEEGRVNHTPCICQRQQPRAPYSPLSTASTYPPTSIQEVPSRPLSRTDSLPSYRSDPTEPPNYDSEVDMSEVVANGFRQYNATSTTSEVSSHWTPNSSIVDVSPRPSAETLRYPLSILIDDEKASDTD</sequence>
<keyword evidence="3" id="KW-0732">Signal</keyword>
<reference evidence="4" key="1">
    <citation type="journal article" date="2020" name="Stud. Mycol.">
        <title>101 Dothideomycetes genomes: a test case for predicting lifestyles and emergence of pathogens.</title>
        <authorList>
            <person name="Haridas S."/>
            <person name="Albert R."/>
            <person name="Binder M."/>
            <person name="Bloem J."/>
            <person name="Labutti K."/>
            <person name="Salamov A."/>
            <person name="Andreopoulos B."/>
            <person name="Baker S."/>
            <person name="Barry K."/>
            <person name="Bills G."/>
            <person name="Bluhm B."/>
            <person name="Cannon C."/>
            <person name="Castanera R."/>
            <person name="Culley D."/>
            <person name="Daum C."/>
            <person name="Ezra D."/>
            <person name="Gonzalez J."/>
            <person name="Henrissat B."/>
            <person name="Kuo A."/>
            <person name="Liang C."/>
            <person name="Lipzen A."/>
            <person name="Lutzoni F."/>
            <person name="Magnuson J."/>
            <person name="Mondo S."/>
            <person name="Nolan M."/>
            <person name="Ohm R."/>
            <person name="Pangilinan J."/>
            <person name="Park H.-J."/>
            <person name="Ramirez L."/>
            <person name="Alfaro M."/>
            <person name="Sun H."/>
            <person name="Tritt A."/>
            <person name="Yoshinaga Y."/>
            <person name="Zwiers L.-H."/>
            <person name="Turgeon B."/>
            <person name="Goodwin S."/>
            <person name="Spatafora J."/>
            <person name="Crous P."/>
            <person name="Grigoriev I."/>
        </authorList>
    </citation>
    <scope>NUCLEOTIDE SEQUENCE</scope>
    <source>
        <strain evidence="4">CBS 161.51</strain>
    </source>
</reference>
<feature type="region of interest" description="Disordered" evidence="2">
    <location>
        <begin position="576"/>
        <end position="599"/>
    </location>
</feature>
<evidence type="ECO:0000313" key="4">
    <source>
        <dbReference type="EMBL" id="KAF1938701.1"/>
    </source>
</evidence>